<comment type="caution">
    <text evidence="6">The sequence shown here is derived from an EMBL/GenBank/DDBJ whole genome shotgun (WGS) entry which is preliminary data.</text>
</comment>
<dbReference type="PANTHER" id="PTHR31509">
    <property type="entry name" value="BPS1-LIKE PROTEIN"/>
    <property type="match status" value="1"/>
</dbReference>
<organism evidence="6 7">
    <name type="scientific">Marchantia polymorpha subsp. ruderalis</name>
    <dbReference type="NCBI Taxonomy" id="1480154"/>
    <lineage>
        <taxon>Eukaryota</taxon>
        <taxon>Viridiplantae</taxon>
        <taxon>Streptophyta</taxon>
        <taxon>Embryophyta</taxon>
        <taxon>Marchantiophyta</taxon>
        <taxon>Marchantiopsida</taxon>
        <taxon>Marchantiidae</taxon>
        <taxon>Marchantiales</taxon>
        <taxon>Marchantiaceae</taxon>
        <taxon>Marchantia</taxon>
    </lineage>
</organism>
<reference evidence="6" key="1">
    <citation type="submission" date="2016-03" db="EMBL/GenBank/DDBJ databases">
        <title>Mechanisms controlling the formation of the plant cell surface in tip-growing cells are functionally conserved among land plants.</title>
        <authorList>
            <person name="Honkanen S."/>
            <person name="Jones V.A."/>
            <person name="Morieri G."/>
            <person name="Champion C."/>
            <person name="Hetherington A.J."/>
            <person name="Kelly S."/>
            <person name="Saint-Marcoux D."/>
            <person name="Proust H."/>
            <person name="Prescott H."/>
            <person name="Dolan L."/>
        </authorList>
    </citation>
    <scope>NUCLEOTIDE SEQUENCE [LARGE SCALE GENOMIC DNA]</scope>
    <source>
        <tissue evidence="6">Whole gametophyte</tissue>
    </source>
</reference>
<dbReference type="GO" id="GO:0016020">
    <property type="term" value="C:membrane"/>
    <property type="evidence" value="ECO:0007669"/>
    <property type="project" value="UniProtKB-SubCell"/>
</dbReference>
<protein>
    <submittedName>
        <fullName evidence="6">Uncharacterized protein</fullName>
    </submittedName>
</protein>
<dbReference type="Pfam" id="PF05633">
    <property type="entry name" value="ROH1-like"/>
    <property type="match status" value="1"/>
</dbReference>
<sequence length="416" mass="46774">MITKLFNLCLHPSTSGPKALQGVDHDKFEAFYESLGSKINSLEHELGQDSHFSLAWILSAMDFVRSLHSSVFKLIEEVWLPMRKTAGMDVIETYLNVSVKLLEMCNYLRDGVSQLEYSQLSLEHCLISLGGLVETLAHTEGSDEFVAVKKQLESCRLELEKMESKTAPNLWVEMIHKSKGSGVQSGSGRKKQDEPQLSTLERSFSVLPSPSFSKKAFLISQVMQDVQLVITFVYCLLLWVLTDTSEQFSFAYDFNAPSFATWKSDLWAGSLLSLKHRIENSELKHKRSNCSLSLKEIRLVHGAVLDLIEQVEQGVQQSAQAAETNRSETLQAVLERSKTRLNDMTQLSDKLSLILSIHTCFNHPSGHPKRVCVLSPGSIVLLISNSSRHFLFDDTIKGPSNRRIGDVERYIARVPI</sequence>
<keyword evidence="3" id="KW-1133">Transmembrane helix</keyword>
<evidence type="ECO:0000256" key="5">
    <source>
        <dbReference type="ARBA" id="ARBA00035114"/>
    </source>
</evidence>
<keyword evidence="4" id="KW-0472">Membrane</keyword>
<evidence type="ECO:0000256" key="1">
    <source>
        <dbReference type="ARBA" id="ARBA00004167"/>
    </source>
</evidence>
<comment type="subcellular location">
    <subcellularLocation>
        <location evidence="1">Membrane</location>
        <topology evidence="1">Single-pass membrane protein</topology>
    </subcellularLocation>
</comment>
<accession>A0A176WQY9</accession>
<dbReference type="AlphaFoldDB" id="A0A176WQY9"/>
<evidence type="ECO:0000256" key="4">
    <source>
        <dbReference type="ARBA" id="ARBA00023136"/>
    </source>
</evidence>
<comment type="similarity">
    <text evidence="5">Belongs to the ROH1 family.</text>
</comment>
<keyword evidence="7" id="KW-1185">Reference proteome</keyword>
<evidence type="ECO:0000256" key="3">
    <source>
        <dbReference type="ARBA" id="ARBA00022989"/>
    </source>
</evidence>
<dbReference type="InterPro" id="IPR008511">
    <property type="entry name" value="ROH1-like"/>
</dbReference>
<name>A0A176WQY9_MARPO</name>
<evidence type="ECO:0000313" key="6">
    <source>
        <dbReference type="EMBL" id="OAE35527.1"/>
    </source>
</evidence>
<gene>
    <name evidence="6" type="ORF">AXG93_2782s1110</name>
</gene>
<evidence type="ECO:0000256" key="2">
    <source>
        <dbReference type="ARBA" id="ARBA00022692"/>
    </source>
</evidence>
<dbReference type="EMBL" id="LVLJ01000161">
    <property type="protein sequence ID" value="OAE35527.1"/>
    <property type="molecule type" value="Genomic_DNA"/>
</dbReference>
<dbReference type="Proteomes" id="UP000077202">
    <property type="component" value="Unassembled WGS sequence"/>
</dbReference>
<keyword evidence="2" id="KW-0812">Transmembrane</keyword>
<proteinExistence type="inferred from homology"/>
<evidence type="ECO:0000313" key="7">
    <source>
        <dbReference type="Proteomes" id="UP000077202"/>
    </source>
</evidence>